<reference evidence="2 3" key="1">
    <citation type="journal article" date="2021" name="BMC Genomics">
        <title>Telomere-to-telomere genome assembly of asparaginase-producing Trichoderma simmonsii.</title>
        <authorList>
            <person name="Chung D."/>
            <person name="Kwon Y.M."/>
            <person name="Yang Y."/>
        </authorList>
    </citation>
    <scope>NUCLEOTIDE SEQUENCE [LARGE SCALE GENOMIC DNA]</scope>
    <source>
        <strain evidence="2 3">GH-Sj1</strain>
    </source>
</reference>
<dbReference type="Pfam" id="PF08659">
    <property type="entry name" value="KR"/>
    <property type="match status" value="1"/>
</dbReference>
<keyword evidence="3" id="KW-1185">Reference proteome</keyword>
<accession>A0A8G0LKH2</accession>
<evidence type="ECO:0000259" key="1">
    <source>
        <dbReference type="Pfam" id="PF08659"/>
    </source>
</evidence>
<dbReference type="Gene3D" id="3.40.50.720">
    <property type="entry name" value="NAD(P)-binding Rossmann-like Domain"/>
    <property type="match status" value="1"/>
</dbReference>
<dbReference type="InterPro" id="IPR013968">
    <property type="entry name" value="PKS_KR"/>
</dbReference>
<sequence>MCIIRRCDGQVKIRGCRIDVGDIEACISGHGMQDIALLSRRTMASPGAEPLVSDLARLSISAIVIAGDVGDAACVEKTLALFKEVRPLRGPIKTADLLDDGLLSTLTHSHHYDMIPSLAQR</sequence>
<dbReference type="SUPFAM" id="SSF51735">
    <property type="entry name" value="NAD(P)-binding Rossmann-fold domains"/>
    <property type="match status" value="1"/>
</dbReference>
<organism evidence="2 3">
    <name type="scientific">Trichoderma simmonsii</name>
    <dbReference type="NCBI Taxonomy" id="1491479"/>
    <lineage>
        <taxon>Eukaryota</taxon>
        <taxon>Fungi</taxon>
        <taxon>Dikarya</taxon>
        <taxon>Ascomycota</taxon>
        <taxon>Pezizomycotina</taxon>
        <taxon>Sordariomycetes</taxon>
        <taxon>Hypocreomycetidae</taxon>
        <taxon>Hypocreales</taxon>
        <taxon>Hypocreaceae</taxon>
        <taxon>Trichoderma</taxon>
    </lineage>
</organism>
<evidence type="ECO:0000313" key="2">
    <source>
        <dbReference type="EMBL" id="QYT03692.1"/>
    </source>
</evidence>
<name>A0A8G0LKH2_9HYPO</name>
<dbReference type="InterPro" id="IPR036291">
    <property type="entry name" value="NAD(P)-bd_dom_sf"/>
</dbReference>
<evidence type="ECO:0000313" key="3">
    <source>
        <dbReference type="Proteomes" id="UP000826661"/>
    </source>
</evidence>
<dbReference type="EMBL" id="CP075869">
    <property type="protein sequence ID" value="QYT03692.1"/>
    <property type="molecule type" value="Genomic_DNA"/>
</dbReference>
<dbReference type="Proteomes" id="UP000826661">
    <property type="component" value="Chromosome VI"/>
</dbReference>
<protein>
    <submittedName>
        <fullName evidence="2">Beta-ketoacyl synthase domain-containing protein</fullName>
    </submittedName>
</protein>
<gene>
    <name evidence="2" type="ORF">H0G86_010638</name>
</gene>
<proteinExistence type="predicted"/>
<feature type="domain" description="Ketoreductase (KR)" evidence="1">
    <location>
        <begin position="27"/>
        <end position="110"/>
    </location>
</feature>
<dbReference type="AlphaFoldDB" id="A0A8G0LKH2"/>